<comment type="caution">
    <text evidence="3">The sequence shown here is derived from an EMBL/GenBank/DDBJ whole genome shotgun (WGS) entry which is preliminary data.</text>
</comment>
<reference evidence="3" key="1">
    <citation type="submission" date="2023-03" db="EMBL/GenBank/DDBJ databases">
        <title>Massive genome expansion in bonnet fungi (Mycena s.s.) driven by repeated elements and novel gene families across ecological guilds.</title>
        <authorList>
            <consortium name="Lawrence Berkeley National Laboratory"/>
            <person name="Harder C.B."/>
            <person name="Miyauchi S."/>
            <person name="Viragh M."/>
            <person name="Kuo A."/>
            <person name="Thoen E."/>
            <person name="Andreopoulos B."/>
            <person name="Lu D."/>
            <person name="Skrede I."/>
            <person name="Drula E."/>
            <person name="Henrissat B."/>
            <person name="Morin E."/>
            <person name="Kohler A."/>
            <person name="Barry K."/>
            <person name="LaButti K."/>
            <person name="Morin E."/>
            <person name="Salamov A."/>
            <person name="Lipzen A."/>
            <person name="Mereny Z."/>
            <person name="Hegedus B."/>
            <person name="Baldrian P."/>
            <person name="Stursova M."/>
            <person name="Weitz H."/>
            <person name="Taylor A."/>
            <person name="Grigoriev I.V."/>
            <person name="Nagy L.G."/>
            <person name="Martin F."/>
            <person name="Kauserud H."/>
        </authorList>
    </citation>
    <scope>NUCLEOTIDE SEQUENCE</scope>
    <source>
        <strain evidence="3">CBHHK173m</strain>
    </source>
</reference>
<dbReference type="Proteomes" id="UP001222325">
    <property type="component" value="Unassembled WGS sequence"/>
</dbReference>
<accession>A0AAD6UD09</accession>
<feature type="domain" description="WSC" evidence="2">
    <location>
        <begin position="120"/>
        <end position="217"/>
    </location>
</feature>
<feature type="domain" description="WSC" evidence="2">
    <location>
        <begin position="235"/>
        <end position="328"/>
    </location>
</feature>
<evidence type="ECO:0000256" key="1">
    <source>
        <dbReference type="ARBA" id="ARBA00022737"/>
    </source>
</evidence>
<dbReference type="PROSITE" id="PS51212">
    <property type="entry name" value="WSC"/>
    <property type="match status" value="4"/>
</dbReference>
<name>A0AAD6UD09_9AGAR</name>
<keyword evidence="4" id="KW-1185">Reference proteome</keyword>
<dbReference type="PANTHER" id="PTHR45964:SF5">
    <property type="entry name" value="WSCD FAMILY MEMBER CG9164"/>
    <property type="match status" value="1"/>
</dbReference>
<keyword evidence="1" id="KW-0677">Repeat</keyword>
<feature type="domain" description="WSC" evidence="2">
    <location>
        <begin position="355"/>
        <end position="447"/>
    </location>
</feature>
<organism evidence="3 4">
    <name type="scientific">Mycena belliarum</name>
    <dbReference type="NCBI Taxonomy" id="1033014"/>
    <lineage>
        <taxon>Eukaryota</taxon>
        <taxon>Fungi</taxon>
        <taxon>Dikarya</taxon>
        <taxon>Basidiomycota</taxon>
        <taxon>Agaricomycotina</taxon>
        <taxon>Agaricomycetes</taxon>
        <taxon>Agaricomycetidae</taxon>
        <taxon>Agaricales</taxon>
        <taxon>Marasmiineae</taxon>
        <taxon>Mycenaceae</taxon>
        <taxon>Mycena</taxon>
    </lineage>
</organism>
<evidence type="ECO:0000313" key="3">
    <source>
        <dbReference type="EMBL" id="KAJ7093925.1"/>
    </source>
</evidence>
<dbReference type="EMBL" id="JARJCN010000015">
    <property type="protein sequence ID" value="KAJ7093925.1"/>
    <property type="molecule type" value="Genomic_DNA"/>
</dbReference>
<dbReference type="InterPro" id="IPR002889">
    <property type="entry name" value="WSC_carb-bd"/>
</dbReference>
<sequence length="482" mass="49965">MCPRTFFWPYFDRSLAHLLLIGLATNLLVGYSFTSASLTVTSCVAECNARGFRYAGAEYGSECYCGNSFEGGDTGGGTIASSECTMNCPGDATQICGAGFRLSSYEKRSNTTVAPVLPSGWSYTGCVKEPTNGRALTSYSFTDPGMTIDKCVATCNTKGFLIAGAEYANECYCGDAFQNTASGGGASAPNDCTMACAGSESTQKCGSGGRLSIYSAPQTTPPPPPPPNNVILPAGWAYVACTKEPASGRLLAGYTFTSSSLTVESCVATCKSRGFVYAGTEYGNECYCGNGFTSTTVAASESDCSMPCAGKSSQMCGAGYRLSLYSSEPSPGSQGLVLPALYTKTAPTGSALPAGWSASMCAVDNAARVLTGYKGTDSALTPASCIAKCASLRFTLSGVENGNECYCGNILTNNPVGARDVQCGLPCAGDPSQNCGGGFRIMIYQKASFSSSRALDLANCVLTSESRPSLRLNGVDSFFWGY</sequence>
<feature type="domain" description="WSC" evidence="2">
    <location>
        <begin position="7"/>
        <end position="108"/>
    </location>
</feature>
<dbReference type="PANTHER" id="PTHR45964">
    <property type="entry name" value="WSCD FAMILY MEMBER CG9164"/>
    <property type="match status" value="1"/>
</dbReference>
<dbReference type="SMART" id="SM00321">
    <property type="entry name" value="WSC"/>
    <property type="match status" value="4"/>
</dbReference>
<dbReference type="InterPro" id="IPR051589">
    <property type="entry name" value="Sialate-O-sulfotransferase"/>
</dbReference>
<gene>
    <name evidence="3" type="ORF">B0H15DRAFT_776326</name>
</gene>
<evidence type="ECO:0000259" key="2">
    <source>
        <dbReference type="PROSITE" id="PS51212"/>
    </source>
</evidence>
<dbReference type="AlphaFoldDB" id="A0AAD6UD09"/>
<protein>
    <submittedName>
        <fullName evidence="3">WSC domain-containing protein</fullName>
    </submittedName>
</protein>
<dbReference type="Pfam" id="PF01822">
    <property type="entry name" value="WSC"/>
    <property type="match status" value="4"/>
</dbReference>
<proteinExistence type="predicted"/>
<evidence type="ECO:0000313" key="4">
    <source>
        <dbReference type="Proteomes" id="UP001222325"/>
    </source>
</evidence>